<comment type="caution">
    <text evidence="2">The sequence shown here is derived from an EMBL/GenBank/DDBJ whole genome shotgun (WGS) entry which is preliminary data.</text>
</comment>
<feature type="compositionally biased region" description="Polar residues" evidence="1">
    <location>
        <begin position="63"/>
        <end position="85"/>
    </location>
</feature>
<name>A0A561VYT8_9ACTN</name>
<dbReference type="Proteomes" id="UP000317685">
    <property type="component" value="Unassembled WGS sequence"/>
</dbReference>
<feature type="region of interest" description="Disordered" evidence="1">
    <location>
        <begin position="186"/>
        <end position="219"/>
    </location>
</feature>
<protein>
    <submittedName>
        <fullName evidence="2">Uncharacterized protein</fullName>
    </submittedName>
</protein>
<feature type="region of interest" description="Disordered" evidence="1">
    <location>
        <begin position="60"/>
        <end position="100"/>
    </location>
</feature>
<evidence type="ECO:0000313" key="3">
    <source>
        <dbReference type="Proteomes" id="UP000317685"/>
    </source>
</evidence>
<keyword evidence="3" id="KW-1185">Reference proteome</keyword>
<gene>
    <name evidence="2" type="ORF">FHU34_112119</name>
</gene>
<reference evidence="2 3" key="1">
    <citation type="submission" date="2019-06" db="EMBL/GenBank/DDBJ databases">
        <title>Sequencing the genomes of 1000 actinobacteria strains.</title>
        <authorList>
            <person name="Klenk H.-P."/>
        </authorList>
    </citation>
    <scope>NUCLEOTIDE SEQUENCE [LARGE SCALE GENOMIC DNA]</scope>
    <source>
        <strain evidence="2 3">DSM 45885</strain>
    </source>
</reference>
<evidence type="ECO:0000313" key="2">
    <source>
        <dbReference type="EMBL" id="TWG16780.1"/>
    </source>
</evidence>
<dbReference type="AlphaFoldDB" id="A0A561VYT8"/>
<dbReference type="OrthoDB" id="3403088at2"/>
<proteinExistence type="predicted"/>
<evidence type="ECO:0000256" key="1">
    <source>
        <dbReference type="SAM" id="MobiDB-lite"/>
    </source>
</evidence>
<dbReference type="EMBL" id="VIWZ01000001">
    <property type="protein sequence ID" value="TWG16780.1"/>
    <property type="molecule type" value="Genomic_DNA"/>
</dbReference>
<accession>A0A561VYT8</accession>
<dbReference type="RefSeq" id="WP_145779784.1">
    <property type="nucleotide sequence ID" value="NZ_VIWZ01000001.1"/>
</dbReference>
<sequence length="256" mass="27150">MSTDTVDDLRDAWLATISAADRAGAHLHGAGPLGRRLPWQDAVTECWRALSLVYAGLAASTRPPGTSARQPPGSLNTRSPGTSARRSQEGSDTRSPGSSVGDLLAGLRSARVDADRAVALAARVRWRLGAAEDQLRRTRIVADAVAARQFAAAITRLDLVGARLAVGGRRIDQAVAALINVLAAPPGRSGGTTTSGDAHRADSTTSDIRNASDTRDADSDRVRAEQIACGCHAASALVARRHRQRRARMMIRGRRW</sequence>
<organism evidence="2 3">
    <name type="scientific">Micromonospora taraxaci</name>
    <dbReference type="NCBI Taxonomy" id="1316803"/>
    <lineage>
        <taxon>Bacteria</taxon>
        <taxon>Bacillati</taxon>
        <taxon>Actinomycetota</taxon>
        <taxon>Actinomycetes</taxon>
        <taxon>Micromonosporales</taxon>
        <taxon>Micromonosporaceae</taxon>
        <taxon>Micromonospora</taxon>
    </lineage>
</organism>
<feature type="compositionally biased region" description="Basic and acidic residues" evidence="1">
    <location>
        <begin position="210"/>
        <end position="219"/>
    </location>
</feature>
<dbReference type="GeneID" id="300127712"/>